<dbReference type="RefSeq" id="XP_030895967.1">
    <property type="nucleotide sequence ID" value="XM_031040107.1"/>
</dbReference>
<dbReference type="OrthoDB" id="6134317at2759"/>
<comment type="subcellular location">
    <subcellularLocation>
        <location evidence="1">Membrane</location>
        <topology evidence="1">Multi-pass membrane protein</topology>
    </subcellularLocation>
</comment>
<evidence type="ECO:0000256" key="1">
    <source>
        <dbReference type="ARBA" id="ARBA00004141"/>
    </source>
</evidence>
<dbReference type="PRINTS" id="PR00259">
    <property type="entry name" value="TMFOUR"/>
</dbReference>
<dbReference type="KEGG" id="lww:102725635"/>
<evidence type="ECO:0000256" key="4">
    <source>
        <dbReference type="ARBA" id="ARBA00023136"/>
    </source>
</evidence>
<dbReference type="Pfam" id="PF00335">
    <property type="entry name" value="Tetraspanin"/>
    <property type="match status" value="1"/>
</dbReference>
<accession>A0A7F8RR78</accession>
<proteinExistence type="predicted"/>
<dbReference type="GO" id="GO:0016020">
    <property type="term" value="C:membrane"/>
    <property type="evidence" value="ECO:0007669"/>
    <property type="project" value="UniProtKB-SubCell"/>
</dbReference>
<dbReference type="CTD" id="26526"/>
<dbReference type="AlphaFoldDB" id="A0A7F8RR78"/>
<dbReference type="Proteomes" id="UP000245341">
    <property type="component" value="Unplaced"/>
</dbReference>
<keyword evidence="6" id="KW-1185">Reference proteome</keyword>
<organism evidence="6 7">
    <name type="scientific">Leptonychotes weddellii</name>
    <name type="common">Weddell seal</name>
    <name type="synonym">Otaria weddellii</name>
    <dbReference type="NCBI Taxonomy" id="9713"/>
    <lineage>
        <taxon>Eukaryota</taxon>
        <taxon>Metazoa</taxon>
        <taxon>Chordata</taxon>
        <taxon>Craniata</taxon>
        <taxon>Vertebrata</taxon>
        <taxon>Euteleostomi</taxon>
        <taxon>Mammalia</taxon>
        <taxon>Eutheria</taxon>
        <taxon>Laurasiatheria</taxon>
        <taxon>Carnivora</taxon>
        <taxon>Caniformia</taxon>
        <taxon>Pinnipedia</taxon>
        <taxon>Phocidae</taxon>
        <taxon>Monachinae</taxon>
        <taxon>Lobodontini</taxon>
        <taxon>Leptonychotes</taxon>
    </lineage>
</organism>
<protein>
    <submittedName>
        <fullName evidence="7">Tetraspanin-16</fullName>
    </submittedName>
</protein>
<dbReference type="GeneID" id="102725635"/>
<keyword evidence="4 5" id="KW-0472">Membrane</keyword>
<keyword evidence="3 5" id="KW-1133">Transmembrane helix</keyword>
<dbReference type="InterPro" id="IPR018499">
    <property type="entry name" value="Tetraspanin/Peripherin"/>
</dbReference>
<sequence length="250" mass="27363">MDEMHTPYSSLKRLLSFFNGFVAMCGVIPIGLSIYVKFRGAVLIRVLGLASAYLLYIGYLCLAMGCISVLLSFAGWYGATKESRGTLLFCFLSTVIILIAEIIVTTVVLALFHIVKNYTDFSGYCYPRSGCKSIGTAACDGRDVSTDIIHQGGCFPKLLKITKTQSFNLSGGLLGAAVIQLPGILATLLLFIKGDRRSWGEDRTSGPPGCWRFCLIISLWPSLLLEERLYTEISKNVYICVSPKAIITPD</sequence>
<reference evidence="7" key="1">
    <citation type="submission" date="2025-08" db="UniProtKB">
        <authorList>
            <consortium name="RefSeq"/>
        </authorList>
    </citation>
    <scope>IDENTIFICATION</scope>
    <source>
        <tissue evidence="7">Liver</tissue>
    </source>
</reference>
<name>A0A7F8RR78_LEPWE</name>
<evidence type="ECO:0000313" key="7">
    <source>
        <dbReference type="RefSeq" id="XP_030895967.1"/>
    </source>
</evidence>
<gene>
    <name evidence="7" type="primary">TSPAN16</name>
</gene>
<feature type="transmembrane region" description="Helical" evidence="5">
    <location>
        <begin position="14"/>
        <end position="36"/>
    </location>
</feature>
<evidence type="ECO:0000256" key="3">
    <source>
        <dbReference type="ARBA" id="ARBA00022989"/>
    </source>
</evidence>
<evidence type="ECO:0000256" key="2">
    <source>
        <dbReference type="ARBA" id="ARBA00022692"/>
    </source>
</evidence>
<evidence type="ECO:0000256" key="5">
    <source>
        <dbReference type="SAM" id="Phobius"/>
    </source>
</evidence>
<keyword evidence="2 5" id="KW-0812">Transmembrane</keyword>
<feature type="transmembrane region" description="Helical" evidence="5">
    <location>
        <begin position="173"/>
        <end position="192"/>
    </location>
</feature>
<evidence type="ECO:0000313" key="6">
    <source>
        <dbReference type="Proteomes" id="UP000245341"/>
    </source>
</evidence>
<feature type="transmembrane region" description="Helical" evidence="5">
    <location>
        <begin position="86"/>
        <end position="114"/>
    </location>
</feature>
<feature type="transmembrane region" description="Helical" evidence="5">
    <location>
        <begin position="56"/>
        <end position="79"/>
    </location>
</feature>